<comment type="caution">
    <text evidence="5">The sequence shown here is derived from an EMBL/GenBank/DDBJ whole genome shotgun (WGS) entry which is preliminary data.</text>
</comment>
<accession>A0A1E3LY14</accession>
<dbReference type="CDD" id="cd00082">
    <property type="entry name" value="HisKA"/>
    <property type="match status" value="1"/>
</dbReference>
<dbReference type="Pfam" id="PF00512">
    <property type="entry name" value="HisKA"/>
    <property type="match status" value="1"/>
</dbReference>
<dbReference type="InterPro" id="IPR003661">
    <property type="entry name" value="HisK_dim/P_dom"/>
</dbReference>
<dbReference type="STRING" id="1888892.BFL28_00110"/>
<dbReference type="AlphaFoldDB" id="A0A1E3LY14"/>
<dbReference type="EMBL" id="MDDS01000013">
    <property type="protein sequence ID" value="ODP38722.1"/>
    <property type="molecule type" value="Genomic_DNA"/>
</dbReference>
<feature type="domain" description="Histidine kinase" evidence="4">
    <location>
        <begin position="424"/>
        <end position="640"/>
    </location>
</feature>
<name>A0A1E3LY14_9SPHN</name>
<keyword evidence="6" id="KW-1185">Reference proteome</keyword>
<evidence type="ECO:0000256" key="2">
    <source>
        <dbReference type="ARBA" id="ARBA00012438"/>
    </source>
</evidence>
<proteinExistence type="predicted"/>
<dbReference type="Gene3D" id="1.10.287.130">
    <property type="match status" value="1"/>
</dbReference>
<dbReference type="PROSITE" id="PS50109">
    <property type="entry name" value="HIS_KIN"/>
    <property type="match status" value="1"/>
</dbReference>
<dbReference type="InterPro" id="IPR005467">
    <property type="entry name" value="His_kinase_dom"/>
</dbReference>
<dbReference type="InterPro" id="IPR036097">
    <property type="entry name" value="HisK_dim/P_sf"/>
</dbReference>
<reference evidence="5 6" key="1">
    <citation type="submission" date="2016-08" db="EMBL/GenBank/DDBJ databases">
        <title>Draft genome of the agarase producing Sphingomonas sp. MCT13.</title>
        <authorList>
            <person name="D'Andrea M.M."/>
            <person name="Rossolini G.M."/>
            <person name="Thaller M.C."/>
        </authorList>
    </citation>
    <scope>NUCLEOTIDE SEQUENCE [LARGE SCALE GENOMIC DNA]</scope>
    <source>
        <strain evidence="5 6">MCT13</strain>
    </source>
</reference>
<evidence type="ECO:0000256" key="3">
    <source>
        <dbReference type="SAM" id="MobiDB-lite"/>
    </source>
</evidence>
<evidence type="ECO:0000259" key="4">
    <source>
        <dbReference type="PROSITE" id="PS50109"/>
    </source>
</evidence>
<organism evidence="5 6">
    <name type="scientific">Sphingomonas turrisvirgatae</name>
    <dbReference type="NCBI Taxonomy" id="1888892"/>
    <lineage>
        <taxon>Bacteria</taxon>
        <taxon>Pseudomonadati</taxon>
        <taxon>Pseudomonadota</taxon>
        <taxon>Alphaproteobacteria</taxon>
        <taxon>Sphingomonadales</taxon>
        <taxon>Sphingomonadaceae</taxon>
        <taxon>Sphingomonas</taxon>
    </lineage>
</organism>
<sequence length="640" mass="66743">MGSDRSVRFDDTLQTVLASDISTPFGKASAWRQLIDLIGRRRVPADERALVLLNTIRADVPQAVRAASARALALANPPFALVELCASDDTAVASPVLASAALTLGEWVELLPRLSPAGRAVLRGRRDLPNGVAQALESFAADFAITGAVGEAAPHQAIADTAMPTSDELQAVDWAAVVHARPLAGPSADDAVVQGPIATEPAPNAAELAPGAPLAQPDAASATSTFVSFSAAALTIPVVAAALKRGTDVPADRSSKSTEPSASPAPAAGPADENDGRFEIADVVARIDAFYTRQQGRSAAPVQPVRADAFRFETDAHGVVRWIDGVSRAPLIGLSLEMSGTIAGTAVDNAVAGAFRQRTTFSDGRLVVAGASDAAGDWRISGTPAFDPVTGRFAGYRGTARRPRAEDDAARVPAPAASADSLRQLMHELRTPANAIAGFAEMIERQMLGDVAPVYRERAGVIRDHARALLAAIEDLDIAARIEASALQLKAADVALRPVLVRIADDLATLAEMRGASIVLMDGDAVAAVDARAVERLLSRLLATLLSAAGQGERIEVDMRAGEGLVLLGVTRPQALLAYSDDALFAIDDEHDDAALLGTGFALRLLRNLARELSGALVIEPEALTLQLPATVTKSLEVMR</sequence>
<protein>
    <recommendedName>
        <fullName evidence="2">histidine kinase</fullName>
        <ecNumber evidence="2">2.7.13.3</ecNumber>
    </recommendedName>
</protein>
<dbReference type="Proteomes" id="UP000094487">
    <property type="component" value="Unassembled WGS sequence"/>
</dbReference>
<gene>
    <name evidence="5" type="ORF">BFL28_00110</name>
</gene>
<feature type="compositionally biased region" description="Low complexity" evidence="3">
    <location>
        <begin position="257"/>
        <end position="271"/>
    </location>
</feature>
<evidence type="ECO:0000256" key="1">
    <source>
        <dbReference type="ARBA" id="ARBA00000085"/>
    </source>
</evidence>
<comment type="catalytic activity">
    <reaction evidence="1">
        <text>ATP + protein L-histidine = ADP + protein N-phospho-L-histidine.</text>
        <dbReference type="EC" id="2.7.13.3"/>
    </reaction>
</comment>
<feature type="region of interest" description="Disordered" evidence="3">
    <location>
        <begin position="248"/>
        <end position="275"/>
    </location>
</feature>
<evidence type="ECO:0000313" key="6">
    <source>
        <dbReference type="Proteomes" id="UP000094487"/>
    </source>
</evidence>
<dbReference type="SMART" id="SM00388">
    <property type="entry name" value="HisKA"/>
    <property type="match status" value="1"/>
</dbReference>
<evidence type="ECO:0000313" key="5">
    <source>
        <dbReference type="EMBL" id="ODP38722.1"/>
    </source>
</evidence>
<dbReference type="GO" id="GO:0000155">
    <property type="term" value="F:phosphorelay sensor kinase activity"/>
    <property type="evidence" value="ECO:0007669"/>
    <property type="project" value="InterPro"/>
</dbReference>
<dbReference type="EC" id="2.7.13.3" evidence="2"/>
<dbReference type="SUPFAM" id="SSF47384">
    <property type="entry name" value="Homodimeric domain of signal transducing histidine kinase"/>
    <property type="match status" value="1"/>
</dbReference>